<gene>
    <name evidence="3" type="ORF">GCK32_005272</name>
</gene>
<dbReference type="AlphaFoldDB" id="A0AAN8J2Q1"/>
<name>A0AAN8J2Q1_TRICO</name>
<sequence>MRKKRAREICCPVCEEAVTDQYGLARHCGSFHKNEGADGKSQDYTVIKVFSKSYVEFEKWLTEQCDRTCTSFRRRSSHAAPGGGISYNLRCSRARGYAKNGCRQSINKKPNKYCSCFLNVHVDDHGVVTARGCFGHAGHDIEVPLLHLSHEQENFLKDLLKVHSIDYVMDRLKQDYPSKTSRLHHVTRADLRNILQKYGLTPIPSDNDCVDLSTKNEEKCDTSNVNVIAESDADLRNNSKVINTEEDDDLKDLQDVMAMMDCEPVSDALLEIDPSLFNDDKDEIFTEIMKSSSSLEEEVPQLPSDLSSESDIKESPQVLIEHPCELLPPSPPSSSSLRVPLEPQEDCKSNEHDYCDPLNQSLGVHSFTKDEANPVGNDIPRERRSTKDAREAAKVLCPICGNKLHNYVSLAEHCANSHSSDGAGGDPQDYTVFQRTFDSFAEYEEWLLEQCERTCTSFYRQSTVRGKNMLRLRCNRSGRYVSGSSKRTKSSKKQTRNCSCFLNVRVKDNGAVAVLGCFGHVGHKVDVSLIRLSHSQEKYLKELLEVYPVGYIFTFLKKEYPATSRLYHVTRSDLRNIMARHQIRPVSRDAMGGLTVGMSMHDLARKAVEAQNSVTNSDSENAQRANADLATASTTLSRHNLNPKPNLPIVKVGTKLNKVEVRFPLPPLIRFNR</sequence>
<protein>
    <recommendedName>
        <fullName evidence="2">C2H2-type domain-containing protein</fullName>
    </recommendedName>
</protein>
<reference evidence="3 4" key="1">
    <citation type="submission" date="2019-10" db="EMBL/GenBank/DDBJ databases">
        <title>Assembly and Annotation for the nematode Trichostrongylus colubriformis.</title>
        <authorList>
            <person name="Martin J."/>
        </authorList>
    </citation>
    <scope>NUCLEOTIDE SEQUENCE [LARGE SCALE GENOMIC DNA]</scope>
    <source>
        <strain evidence="3">G859</strain>
        <tissue evidence="3">Whole worm</tissue>
    </source>
</reference>
<dbReference type="InterPro" id="IPR013087">
    <property type="entry name" value="Znf_C2H2_type"/>
</dbReference>
<dbReference type="InterPro" id="IPR052797">
    <property type="entry name" value="RegFact_GeneExpr_CellDeath"/>
</dbReference>
<feature type="domain" description="C2H2-type" evidence="2">
    <location>
        <begin position="397"/>
        <end position="418"/>
    </location>
</feature>
<dbReference type="EMBL" id="WIXE01006364">
    <property type="protein sequence ID" value="KAK5981364.1"/>
    <property type="molecule type" value="Genomic_DNA"/>
</dbReference>
<dbReference type="PANTHER" id="PTHR33936:SF24">
    <property type="entry name" value="C2H2-TYPE DOMAIN-CONTAINING PROTEIN"/>
    <property type="match status" value="1"/>
</dbReference>
<evidence type="ECO:0000256" key="1">
    <source>
        <dbReference type="SAM" id="MobiDB-lite"/>
    </source>
</evidence>
<comment type="caution">
    <text evidence="3">The sequence shown here is derived from an EMBL/GenBank/DDBJ whole genome shotgun (WGS) entry which is preliminary data.</text>
</comment>
<dbReference type="PROSITE" id="PS00028">
    <property type="entry name" value="ZINC_FINGER_C2H2_1"/>
    <property type="match status" value="2"/>
</dbReference>
<dbReference type="Proteomes" id="UP001331761">
    <property type="component" value="Unassembled WGS sequence"/>
</dbReference>
<feature type="domain" description="C2H2-type" evidence="2">
    <location>
        <begin position="10"/>
        <end position="32"/>
    </location>
</feature>
<keyword evidence="4" id="KW-1185">Reference proteome</keyword>
<evidence type="ECO:0000313" key="4">
    <source>
        <dbReference type="Proteomes" id="UP001331761"/>
    </source>
</evidence>
<accession>A0AAN8J2Q1</accession>
<organism evidence="3 4">
    <name type="scientific">Trichostrongylus colubriformis</name>
    <name type="common">Black scour worm</name>
    <dbReference type="NCBI Taxonomy" id="6319"/>
    <lineage>
        <taxon>Eukaryota</taxon>
        <taxon>Metazoa</taxon>
        <taxon>Ecdysozoa</taxon>
        <taxon>Nematoda</taxon>
        <taxon>Chromadorea</taxon>
        <taxon>Rhabditida</taxon>
        <taxon>Rhabditina</taxon>
        <taxon>Rhabditomorpha</taxon>
        <taxon>Strongyloidea</taxon>
        <taxon>Trichostrongylidae</taxon>
        <taxon>Trichostrongylus</taxon>
    </lineage>
</organism>
<dbReference type="PANTHER" id="PTHR33936">
    <property type="entry name" value="PROTEIN CBG17840"/>
    <property type="match status" value="1"/>
</dbReference>
<proteinExistence type="predicted"/>
<feature type="region of interest" description="Disordered" evidence="1">
    <location>
        <begin position="368"/>
        <end position="387"/>
    </location>
</feature>
<dbReference type="SMART" id="SM00355">
    <property type="entry name" value="ZnF_C2H2"/>
    <property type="match status" value="2"/>
</dbReference>
<evidence type="ECO:0000313" key="3">
    <source>
        <dbReference type="EMBL" id="KAK5981364.1"/>
    </source>
</evidence>
<feature type="region of interest" description="Disordered" evidence="1">
    <location>
        <begin position="291"/>
        <end position="312"/>
    </location>
</feature>
<evidence type="ECO:0000259" key="2">
    <source>
        <dbReference type="PROSITE" id="PS00028"/>
    </source>
</evidence>